<dbReference type="GO" id="GO:0051301">
    <property type="term" value="P:cell division"/>
    <property type="evidence" value="ECO:0007669"/>
    <property type="project" value="UniProtKB-KW"/>
</dbReference>
<feature type="domain" description="Cyclin-like" evidence="6">
    <location>
        <begin position="476"/>
        <end position="557"/>
    </location>
</feature>
<comment type="caution">
    <text evidence="8">The sequence shown here is derived from an EMBL/GenBank/DDBJ whole genome shotgun (WGS) entry which is preliminary data.</text>
</comment>
<evidence type="ECO:0000256" key="4">
    <source>
        <dbReference type="RuleBase" id="RU000383"/>
    </source>
</evidence>
<dbReference type="STRING" id="329046.A0A1Y2BUQ0"/>
<gene>
    <name evidence="8" type="ORF">BCR33DRAFT_720733</name>
</gene>
<dbReference type="InterPro" id="IPR039361">
    <property type="entry name" value="Cyclin"/>
</dbReference>
<dbReference type="InterPro" id="IPR006671">
    <property type="entry name" value="Cyclin_N"/>
</dbReference>
<keyword evidence="9" id="KW-1185">Reference proteome</keyword>
<dbReference type="SMART" id="SM01332">
    <property type="entry name" value="Cyclin_C"/>
    <property type="match status" value="1"/>
</dbReference>
<evidence type="ECO:0000256" key="5">
    <source>
        <dbReference type="SAM" id="MobiDB-lite"/>
    </source>
</evidence>
<dbReference type="FunFam" id="1.10.472.10:FF:000001">
    <property type="entry name" value="G2/mitotic-specific cyclin"/>
    <property type="match status" value="1"/>
</dbReference>
<feature type="domain" description="Cyclin C-terminal" evidence="7">
    <location>
        <begin position="472"/>
        <end position="586"/>
    </location>
</feature>
<feature type="compositionally biased region" description="Polar residues" evidence="5">
    <location>
        <begin position="217"/>
        <end position="231"/>
    </location>
</feature>
<dbReference type="PANTHER" id="PTHR10177">
    <property type="entry name" value="CYCLINS"/>
    <property type="match status" value="1"/>
</dbReference>
<dbReference type="OrthoDB" id="5590282at2759"/>
<feature type="compositionally biased region" description="Basic residues" evidence="5">
    <location>
        <begin position="287"/>
        <end position="296"/>
    </location>
</feature>
<evidence type="ECO:0000313" key="9">
    <source>
        <dbReference type="Proteomes" id="UP000193642"/>
    </source>
</evidence>
<feature type="compositionally biased region" description="Low complexity" evidence="5">
    <location>
        <begin position="60"/>
        <end position="75"/>
    </location>
</feature>
<keyword evidence="3" id="KW-0131">Cell cycle</keyword>
<accession>A0A1Y2BUQ0</accession>
<keyword evidence="2 4" id="KW-0195">Cyclin</keyword>
<dbReference type="GO" id="GO:0016538">
    <property type="term" value="F:cyclin-dependent protein serine/threonine kinase regulator activity"/>
    <property type="evidence" value="ECO:0007669"/>
    <property type="project" value="InterPro"/>
</dbReference>
<evidence type="ECO:0000256" key="3">
    <source>
        <dbReference type="ARBA" id="ARBA00023306"/>
    </source>
</evidence>
<dbReference type="EMBL" id="MCGO01000044">
    <property type="protein sequence ID" value="ORY38367.1"/>
    <property type="molecule type" value="Genomic_DNA"/>
</dbReference>
<dbReference type="InterPro" id="IPR036915">
    <property type="entry name" value="Cyclin-like_sf"/>
</dbReference>
<feature type="domain" description="Cyclin-like" evidence="6">
    <location>
        <begin position="378"/>
        <end position="463"/>
    </location>
</feature>
<dbReference type="InterPro" id="IPR013763">
    <property type="entry name" value="Cyclin-like_dom"/>
</dbReference>
<name>A0A1Y2BUQ0_9FUNG</name>
<dbReference type="Pfam" id="PF02984">
    <property type="entry name" value="Cyclin_C"/>
    <property type="match status" value="1"/>
</dbReference>
<reference evidence="8 9" key="1">
    <citation type="submission" date="2016-07" db="EMBL/GenBank/DDBJ databases">
        <title>Pervasive Adenine N6-methylation of Active Genes in Fungi.</title>
        <authorList>
            <consortium name="DOE Joint Genome Institute"/>
            <person name="Mondo S.J."/>
            <person name="Dannebaum R.O."/>
            <person name="Kuo R.C."/>
            <person name="Labutti K."/>
            <person name="Haridas S."/>
            <person name="Kuo A."/>
            <person name="Salamov A."/>
            <person name="Ahrendt S.R."/>
            <person name="Lipzen A."/>
            <person name="Sullivan W."/>
            <person name="Andreopoulos W.B."/>
            <person name="Clum A."/>
            <person name="Lindquist E."/>
            <person name="Daum C."/>
            <person name="Ramamoorthy G.K."/>
            <person name="Gryganskyi A."/>
            <person name="Culley D."/>
            <person name="Magnuson J.K."/>
            <person name="James T.Y."/>
            <person name="O'Malley M.A."/>
            <person name="Stajich J.E."/>
            <person name="Spatafora J.W."/>
            <person name="Visel A."/>
            <person name="Grigoriev I.V."/>
        </authorList>
    </citation>
    <scope>NUCLEOTIDE SEQUENCE [LARGE SCALE GENOMIC DNA]</scope>
    <source>
        <strain evidence="8 9">JEL800</strain>
    </source>
</reference>
<feature type="region of interest" description="Disordered" evidence="5">
    <location>
        <begin position="287"/>
        <end position="308"/>
    </location>
</feature>
<comment type="similarity">
    <text evidence="4">Belongs to the cyclin family.</text>
</comment>
<dbReference type="InterPro" id="IPR048258">
    <property type="entry name" value="Cyclins_cyclin-box"/>
</dbReference>
<dbReference type="Pfam" id="PF00134">
    <property type="entry name" value="Cyclin_N"/>
    <property type="match status" value="1"/>
</dbReference>
<dbReference type="Gene3D" id="1.10.472.10">
    <property type="entry name" value="Cyclin-like"/>
    <property type="match status" value="2"/>
</dbReference>
<evidence type="ECO:0000259" key="7">
    <source>
        <dbReference type="SMART" id="SM01332"/>
    </source>
</evidence>
<dbReference type="SUPFAM" id="SSF47954">
    <property type="entry name" value="Cyclin-like"/>
    <property type="match status" value="2"/>
</dbReference>
<dbReference type="SMART" id="SM00385">
    <property type="entry name" value="CYCLIN"/>
    <property type="match status" value="2"/>
</dbReference>
<feature type="compositionally biased region" description="Basic and acidic residues" evidence="5">
    <location>
        <begin position="81"/>
        <end position="93"/>
    </location>
</feature>
<feature type="region of interest" description="Disordered" evidence="5">
    <location>
        <begin position="172"/>
        <end position="247"/>
    </location>
</feature>
<keyword evidence="1" id="KW-0132">Cell division</keyword>
<dbReference type="InterPro" id="IPR004367">
    <property type="entry name" value="Cyclin_C-dom"/>
</dbReference>
<dbReference type="AlphaFoldDB" id="A0A1Y2BUQ0"/>
<proteinExistence type="inferred from homology"/>
<dbReference type="PROSITE" id="PS00292">
    <property type="entry name" value="CYCLINS"/>
    <property type="match status" value="1"/>
</dbReference>
<feature type="compositionally biased region" description="Polar residues" evidence="5">
    <location>
        <begin position="98"/>
        <end position="107"/>
    </location>
</feature>
<evidence type="ECO:0000256" key="1">
    <source>
        <dbReference type="ARBA" id="ARBA00022618"/>
    </source>
</evidence>
<feature type="compositionally biased region" description="Polar residues" evidence="5">
    <location>
        <begin position="114"/>
        <end position="123"/>
    </location>
</feature>
<evidence type="ECO:0000259" key="6">
    <source>
        <dbReference type="SMART" id="SM00385"/>
    </source>
</evidence>
<dbReference type="Proteomes" id="UP000193642">
    <property type="component" value="Unassembled WGS sequence"/>
</dbReference>
<feature type="compositionally biased region" description="Low complexity" evidence="5">
    <location>
        <begin position="191"/>
        <end position="209"/>
    </location>
</feature>
<evidence type="ECO:0000256" key="2">
    <source>
        <dbReference type="ARBA" id="ARBA00023127"/>
    </source>
</evidence>
<dbReference type="GO" id="GO:0044772">
    <property type="term" value="P:mitotic cell cycle phase transition"/>
    <property type="evidence" value="ECO:0007669"/>
    <property type="project" value="InterPro"/>
</dbReference>
<protein>
    <submittedName>
        <fullName evidence="8">Uncharacterized protein</fullName>
    </submittedName>
</protein>
<organism evidence="8 9">
    <name type="scientific">Rhizoclosmatium globosum</name>
    <dbReference type="NCBI Taxonomy" id="329046"/>
    <lineage>
        <taxon>Eukaryota</taxon>
        <taxon>Fungi</taxon>
        <taxon>Fungi incertae sedis</taxon>
        <taxon>Chytridiomycota</taxon>
        <taxon>Chytridiomycota incertae sedis</taxon>
        <taxon>Chytridiomycetes</taxon>
        <taxon>Chytridiales</taxon>
        <taxon>Chytriomycetaceae</taxon>
        <taxon>Rhizoclosmatium</taxon>
    </lineage>
</organism>
<feature type="region of interest" description="Disordered" evidence="5">
    <location>
        <begin position="50"/>
        <end position="123"/>
    </location>
</feature>
<sequence>MHFGASIGPATVTAAVAASTGVASLMERKKNLASTTHTTSKVPLAVRPRRSALGDMTNGSVANVPASTNNNSSNTLLKRVVTKEADDAGDARAKRVRTSSNTAQSAHAQKETTSKPSLPQLSNSSANLAVRARATVASRLRQQQPLSIANSQKRPAWNQHVPAKHAIIVPPPSVSGSVLPVEKKAPPPSSAKPVHSILKSSIKQQQHSSHNLRESTKQATASSLVSSQPTKPHTANHTTTHARHHHTAASAMEVDGDADMVSHQHTTSAQTRVTVQESTTILVQHKEAHHHTHTSKPAHQQHASHTKRPAVAAAVPKPLTVYNPRLHNSTPPQDPIIEYADEIFEYMREMEMKTLPNPQYMTTLQPHLTWPMRKMLVDWLHTLHTKLKLLPETLYLTINLLDRFMSLKPGVSVEKFQLVGVTALFVAAKYEEIMVPSVQVLVHMVGGGYTADEILKAERFMLGVFGFGVGYNGPCSFLRRVGGKVADVRCGLLARYFCECSLLGEVFVGVPVSMVVASAVYLGRKVLGVAGEWNAECVKTTGYAETQLVGCAKALYEVVSEVGTEAGVFIKYADAKYSHVATFVKEFTLRNVANC</sequence>
<evidence type="ECO:0000313" key="8">
    <source>
        <dbReference type="EMBL" id="ORY38367.1"/>
    </source>
</evidence>